<dbReference type="InterPro" id="IPR036097">
    <property type="entry name" value="HisK_dim/P_sf"/>
</dbReference>
<evidence type="ECO:0000256" key="3">
    <source>
        <dbReference type="ARBA" id="ARBA00012438"/>
    </source>
</evidence>
<gene>
    <name evidence="11" type="primary">divJ_1</name>
    <name evidence="9" type="ORF">FYZ43_05185</name>
    <name evidence="10" type="ORF">HHJ77_03655</name>
    <name evidence="11" type="ORF">NCTC11819_01258</name>
</gene>
<evidence type="ECO:0000313" key="9">
    <source>
        <dbReference type="EMBL" id="MCU9968806.1"/>
    </source>
</evidence>
<accession>A0A7Y0Y1R7</accession>
<dbReference type="Proteomes" id="UP001209486">
    <property type="component" value="Unassembled WGS sequence"/>
</dbReference>
<dbReference type="CDD" id="cd00082">
    <property type="entry name" value="HisKA"/>
    <property type="match status" value="1"/>
</dbReference>
<feature type="domain" description="Histidine kinase" evidence="8">
    <location>
        <begin position="50"/>
        <end position="262"/>
    </location>
</feature>
<evidence type="ECO:0000256" key="4">
    <source>
        <dbReference type="ARBA" id="ARBA00022553"/>
    </source>
</evidence>
<dbReference type="Gene3D" id="1.10.287.130">
    <property type="match status" value="1"/>
</dbReference>
<dbReference type="RefSeq" id="WP_004018163.1">
    <property type="nucleotide sequence ID" value="NZ_CAMUNX010000015.1"/>
</dbReference>
<evidence type="ECO:0000313" key="12">
    <source>
        <dbReference type="Proteomes" id="UP000255284"/>
    </source>
</evidence>
<dbReference type="InterPro" id="IPR036890">
    <property type="entry name" value="HATPase_C_sf"/>
</dbReference>
<evidence type="ECO:0000256" key="5">
    <source>
        <dbReference type="ARBA" id="ARBA00022679"/>
    </source>
</evidence>
<reference evidence="11 12" key="1">
    <citation type="submission" date="2018-06" db="EMBL/GenBank/DDBJ databases">
        <authorList>
            <consortium name="Pathogen Informatics"/>
            <person name="Doyle S."/>
        </authorList>
    </citation>
    <scope>NUCLEOTIDE SEQUENCE [LARGE SCALE GENOMIC DNA]</scope>
    <source>
        <strain evidence="11 12">NCTC11819</strain>
    </source>
</reference>
<dbReference type="EMBL" id="JABCUS010000006">
    <property type="protein sequence ID" value="NMX03053.1"/>
    <property type="molecule type" value="Genomic_DNA"/>
</dbReference>
<dbReference type="EMBL" id="VSZY01000006">
    <property type="protein sequence ID" value="MCU9968806.1"/>
    <property type="molecule type" value="Genomic_DNA"/>
</dbReference>
<proteinExistence type="predicted"/>
<comment type="catalytic activity">
    <reaction evidence="1">
        <text>ATP + protein L-histidine = ADP + protein N-phospho-L-histidine.</text>
        <dbReference type="EC" id="2.7.13.3"/>
    </reaction>
</comment>
<evidence type="ECO:0000256" key="6">
    <source>
        <dbReference type="ARBA" id="ARBA00022777"/>
    </source>
</evidence>
<dbReference type="Gene3D" id="3.30.565.10">
    <property type="entry name" value="Histidine kinase-like ATPase, C-terminal domain"/>
    <property type="match status" value="1"/>
</dbReference>
<dbReference type="Proteomes" id="UP000255284">
    <property type="component" value="Unassembled WGS sequence"/>
</dbReference>
<dbReference type="CDD" id="cd00075">
    <property type="entry name" value="HATPase"/>
    <property type="match status" value="1"/>
</dbReference>
<dbReference type="PANTHER" id="PTHR43711:SF1">
    <property type="entry name" value="HISTIDINE KINASE 1"/>
    <property type="match status" value="1"/>
</dbReference>
<evidence type="ECO:0000313" key="14">
    <source>
        <dbReference type="Proteomes" id="UP001209486"/>
    </source>
</evidence>
<evidence type="ECO:0000313" key="13">
    <source>
        <dbReference type="Proteomes" id="UP000575397"/>
    </source>
</evidence>
<dbReference type="SMART" id="SM00388">
    <property type="entry name" value="HisKA"/>
    <property type="match status" value="1"/>
</dbReference>
<comment type="subcellular location">
    <subcellularLocation>
        <location evidence="2">Cell membrane</location>
    </subcellularLocation>
</comment>
<evidence type="ECO:0000256" key="7">
    <source>
        <dbReference type="ARBA" id="ARBA00023012"/>
    </source>
</evidence>
<dbReference type="InterPro" id="IPR003594">
    <property type="entry name" value="HATPase_dom"/>
</dbReference>
<evidence type="ECO:0000259" key="8">
    <source>
        <dbReference type="PROSITE" id="PS50109"/>
    </source>
</evidence>
<keyword evidence="5 11" id="KW-0808">Transferase</keyword>
<dbReference type="GeneID" id="61168672"/>
<dbReference type="InterPro" id="IPR004358">
    <property type="entry name" value="Sig_transdc_His_kin-like_C"/>
</dbReference>
<protein>
    <recommendedName>
        <fullName evidence="3">histidine kinase</fullName>
        <ecNumber evidence="3">2.7.13.3</ecNumber>
    </recommendedName>
</protein>
<evidence type="ECO:0000256" key="1">
    <source>
        <dbReference type="ARBA" id="ARBA00000085"/>
    </source>
</evidence>
<name>A0A7Y0Y1R7_9ACTO</name>
<keyword evidence="7" id="KW-0902">Two-component regulatory system</keyword>
<dbReference type="SUPFAM" id="SSF47384">
    <property type="entry name" value="Homodimeric domain of signal transducing histidine kinase"/>
    <property type="match status" value="1"/>
</dbReference>
<reference evidence="9 14" key="2">
    <citation type="submission" date="2019-08" db="EMBL/GenBank/DDBJ databases">
        <title>Comparison of rpoB and gyrB Sequences from Mobiluncus Species and Development of a Multiplex PCR Method for Clinical Detection of Mobiluncus curtisii and Mobiluncus mulieris.</title>
        <authorList>
            <person name="Yang L."/>
            <person name="Shen Y."/>
            <person name="Xu G."/>
            <person name="Shu L.-B."/>
            <person name="Hu J."/>
            <person name="Zhang R."/>
            <person name="Wang Y."/>
            <person name="Zhou H.-W."/>
            <person name="Zhang X."/>
        </authorList>
    </citation>
    <scope>NUCLEOTIDE SEQUENCE [LARGE SCALE GENOMIC DNA]</scope>
    <source>
        <strain evidence="9 14">M26</strain>
    </source>
</reference>
<organism evidence="10 13">
    <name type="scientific">Mobiluncus mulieris</name>
    <dbReference type="NCBI Taxonomy" id="2052"/>
    <lineage>
        <taxon>Bacteria</taxon>
        <taxon>Bacillati</taxon>
        <taxon>Actinomycetota</taxon>
        <taxon>Actinomycetes</taxon>
        <taxon>Actinomycetales</taxon>
        <taxon>Actinomycetaceae</taxon>
        <taxon>Mobiluncus</taxon>
    </lineage>
</organism>
<dbReference type="Pfam" id="PF02518">
    <property type="entry name" value="HATPase_c"/>
    <property type="match status" value="1"/>
</dbReference>
<evidence type="ECO:0000313" key="10">
    <source>
        <dbReference type="EMBL" id="NMX03053.1"/>
    </source>
</evidence>
<sequence length="272" mass="30382">MAWILTGCGLVFALVCLGFALFFRAKLSKSQTELAWLRDTHEQYTRNPSILAHEIRSPLTVLIGNSELLQDKTFGELSERQQEMVSRIETNAHLLQDMAEDFLTAARIDAELFELKLQTFDIVGLTRQVAADLSSARHANVTVTRRGRPIWVQADRRLIQQALSNLINNAINHAGIDAPITIRPYRNDEGCVIEISDSGSGMSESERKRIFEPFVTGNTRQPGAGLGMMITQKIITLHQGRILVDSITQHGTTIFVVLPYANRKGNSDHESN</sequence>
<evidence type="ECO:0000313" key="11">
    <source>
        <dbReference type="EMBL" id="STO16687.1"/>
    </source>
</evidence>
<dbReference type="PROSITE" id="PS50109">
    <property type="entry name" value="HIS_KIN"/>
    <property type="match status" value="1"/>
</dbReference>
<evidence type="ECO:0000256" key="2">
    <source>
        <dbReference type="ARBA" id="ARBA00004236"/>
    </source>
</evidence>
<dbReference type="Proteomes" id="UP000575397">
    <property type="component" value="Unassembled WGS sequence"/>
</dbReference>
<dbReference type="InterPro" id="IPR005467">
    <property type="entry name" value="His_kinase_dom"/>
</dbReference>
<dbReference type="InterPro" id="IPR050736">
    <property type="entry name" value="Sensor_HK_Regulatory"/>
</dbReference>
<dbReference type="AlphaFoldDB" id="A0A7Y0Y1R7"/>
<dbReference type="SUPFAM" id="SSF55874">
    <property type="entry name" value="ATPase domain of HSP90 chaperone/DNA topoisomerase II/histidine kinase"/>
    <property type="match status" value="1"/>
</dbReference>
<keyword evidence="6 10" id="KW-0418">Kinase</keyword>
<reference evidence="10 13" key="3">
    <citation type="submission" date="2020-04" db="EMBL/GenBank/DDBJ databases">
        <title>Antimicrobial susceptibility and clonality of vaginal-derived multi-drug resistant Mobiluncus isolates in China.</title>
        <authorList>
            <person name="Zhang X."/>
        </authorList>
    </citation>
    <scope>NUCLEOTIDE SEQUENCE [LARGE SCALE GENOMIC DNA]</scope>
    <source>
        <strain evidence="10 13">12</strain>
    </source>
</reference>
<dbReference type="SMART" id="SM00387">
    <property type="entry name" value="HATPase_c"/>
    <property type="match status" value="1"/>
</dbReference>
<dbReference type="Pfam" id="PF00512">
    <property type="entry name" value="HisKA"/>
    <property type="match status" value="1"/>
</dbReference>
<dbReference type="EC" id="2.7.13.3" evidence="3"/>
<comment type="caution">
    <text evidence="10">The sequence shown here is derived from an EMBL/GenBank/DDBJ whole genome shotgun (WGS) entry which is preliminary data.</text>
</comment>
<dbReference type="InterPro" id="IPR003661">
    <property type="entry name" value="HisK_dim/P_dom"/>
</dbReference>
<dbReference type="GO" id="GO:0005886">
    <property type="term" value="C:plasma membrane"/>
    <property type="evidence" value="ECO:0007669"/>
    <property type="project" value="UniProtKB-SubCell"/>
</dbReference>
<keyword evidence="4" id="KW-0597">Phosphoprotein</keyword>
<dbReference type="PANTHER" id="PTHR43711">
    <property type="entry name" value="TWO-COMPONENT HISTIDINE KINASE"/>
    <property type="match status" value="1"/>
</dbReference>
<dbReference type="PRINTS" id="PR00344">
    <property type="entry name" value="BCTRLSENSOR"/>
</dbReference>
<dbReference type="EMBL" id="UGGQ01000006">
    <property type="protein sequence ID" value="STO16687.1"/>
    <property type="molecule type" value="Genomic_DNA"/>
</dbReference>
<dbReference type="GO" id="GO:0000155">
    <property type="term" value="F:phosphorelay sensor kinase activity"/>
    <property type="evidence" value="ECO:0007669"/>
    <property type="project" value="InterPro"/>
</dbReference>